<evidence type="ECO:0000256" key="1">
    <source>
        <dbReference type="SAM" id="MobiDB-lite"/>
    </source>
</evidence>
<dbReference type="AlphaFoldDB" id="A0A1A9UUU0"/>
<dbReference type="VEuPathDB" id="VectorBase:GAUT016237"/>
<reference evidence="2" key="1">
    <citation type="submission" date="2020-05" db="UniProtKB">
        <authorList>
            <consortium name="EnsemblMetazoa"/>
        </authorList>
    </citation>
    <scope>IDENTIFICATION</scope>
    <source>
        <strain evidence="2">TTRI</strain>
    </source>
</reference>
<accession>A0A1A9UUU0</accession>
<evidence type="ECO:0000313" key="2">
    <source>
        <dbReference type="EnsemblMetazoa" id="GAUT016237-PA"/>
    </source>
</evidence>
<dbReference type="Proteomes" id="UP000078200">
    <property type="component" value="Unassembled WGS sequence"/>
</dbReference>
<dbReference type="EnsemblMetazoa" id="GAUT016237-RA">
    <property type="protein sequence ID" value="GAUT016237-PA"/>
    <property type="gene ID" value="GAUT016237"/>
</dbReference>
<keyword evidence="3" id="KW-1185">Reference proteome</keyword>
<proteinExistence type="predicted"/>
<sequence length="163" mass="18421">MATLFDPAITTKICLDLYAKSAILPIKGHYNSNNNNNNININKNNNSKNNDNNNNNYAKIKTANKQKRNQIETIIVCVHWHVYVHKIKSKTITTTTTTRRRTAAAAAALTIYSSKHVLLFYHNYNADVANTQANIHLNVTDLVAYLLKVNGQAIPTKLEREKE</sequence>
<protein>
    <submittedName>
        <fullName evidence="2">Uncharacterized protein</fullName>
    </submittedName>
</protein>
<evidence type="ECO:0000313" key="3">
    <source>
        <dbReference type="Proteomes" id="UP000078200"/>
    </source>
</evidence>
<name>A0A1A9UUU0_GLOAU</name>
<organism evidence="2 3">
    <name type="scientific">Glossina austeni</name>
    <name type="common">Savannah tsetse fly</name>
    <dbReference type="NCBI Taxonomy" id="7395"/>
    <lineage>
        <taxon>Eukaryota</taxon>
        <taxon>Metazoa</taxon>
        <taxon>Ecdysozoa</taxon>
        <taxon>Arthropoda</taxon>
        <taxon>Hexapoda</taxon>
        <taxon>Insecta</taxon>
        <taxon>Pterygota</taxon>
        <taxon>Neoptera</taxon>
        <taxon>Endopterygota</taxon>
        <taxon>Diptera</taxon>
        <taxon>Brachycera</taxon>
        <taxon>Muscomorpha</taxon>
        <taxon>Hippoboscoidea</taxon>
        <taxon>Glossinidae</taxon>
        <taxon>Glossina</taxon>
    </lineage>
</organism>
<feature type="region of interest" description="Disordered" evidence="1">
    <location>
        <begin position="34"/>
        <end position="56"/>
    </location>
</feature>